<dbReference type="AlphaFoldDB" id="A0A2P0QJG3"/>
<name>A0A2P0QJG3_9PROT</name>
<evidence type="ECO:0000313" key="1">
    <source>
        <dbReference type="EMBL" id="ART90601.1"/>
    </source>
</evidence>
<proteinExistence type="predicted"/>
<organism evidence="1">
    <name type="scientific">uncultured Pseudomonadota bacterium</name>
    <dbReference type="NCBI Taxonomy" id="153809"/>
    <lineage>
        <taxon>Bacteria</taxon>
        <taxon>Pseudomonadati</taxon>
        <taxon>Pseudomonadota</taxon>
        <taxon>environmental samples</taxon>
    </lineage>
</organism>
<accession>A0A2P0QJG3</accession>
<protein>
    <submittedName>
        <fullName evidence="1">Uncharacterized protein</fullName>
    </submittedName>
</protein>
<reference evidence="1" key="1">
    <citation type="submission" date="2016-12" db="EMBL/GenBank/DDBJ databases">
        <title>Arsenic respiratory pathways in the anoxic pelagic waters of the Pacific Ocean.</title>
        <authorList>
            <person name="Saunders J.K."/>
            <person name="Fuchsman C.A."/>
            <person name="McKay C."/>
            <person name="Rocap G."/>
        </authorList>
    </citation>
    <scope>NUCLEOTIDE SEQUENCE</scope>
</reference>
<dbReference type="EMBL" id="KY400107">
    <property type="protein sequence ID" value="ART90601.1"/>
    <property type="molecule type" value="Genomic_DNA"/>
</dbReference>
<sequence>MSKRSDGQLFYIASEGAGEDAEMEGYGPYSDEGMSEKRVWQMIAYIRQLAL</sequence>